<evidence type="ECO:0000313" key="2">
    <source>
        <dbReference type="EMBL" id="SHI88916.1"/>
    </source>
</evidence>
<dbReference type="STRING" id="1121420.SAMN02746098_04811"/>
<dbReference type="EMBL" id="FQXJ01000028">
    <property type="protein sequence ID" value="SHI88916.1"/>
    <property type="molecule type" value="Genomic_DNA"/>
</dbReference>
<feature type="transmembrane region" description="Helical" evidence="1">
    <location>
        <begin position="105"/>
        <end position="125"/>
    </location>
</feature>
<keyword evidence="1" id="KW-1133">Transmembrane helix</keyword>
<proteinExistence type="predicted"/>
<organism evidence="2 3">
    <name type="scientific">Desulfosporosinus lacus DSM 15449</name>
    <dbReference type="NCBI Taxonomy" id="1121420"/>
    <lineage>
        <taxon>Bacteria</taxon>
        <taxon>Bacillati</taxon>
        <taxon>Bacillota</taxon>
        <taxon>Clostridia</taxon>
        <taxon>Eubacteriales</taxon>
        <taxon>Desulfitobacteriaceae</taxon>
        <taxon>Desulfosporosinus</taxon>
    </lineage>
</organism>
<feature type="transmembrane region" description="Helical" evidence="1">
    <location>
        <begin position="220"/>
        <end position="242"/>
    </location>
</feature>
<name>A0A1M6EU58_9FIRM</name>
<evidence type="ECO:0000313" key="3">
    <source>
        <dbReference type="Proteomes" id="UP000183954"/>
    </source>
</evidence>
<feature type="transmembrane region" description="Helical" evidence="1">
    <location>
        <begin position="171"/>
        <end position="190"/>
    </location>
</feature>
<dbReference type="Proteomes" id="UP000183954">
    <property type="component" value="Unassembled WGS sequence"/>
</dbReference>
<feature type="transmembrane region" description="Helical" evidence="1">
    <location>
        <begin position="146"/>
        <end position="165"/>
    </location>
</feature>
<reference evidence="3" key="1">
    <citation type="submission" date="2016-11" db="EMBL/GenBank/DDBJ databases">
        <authorList>
            <person name="Varghese N."/>
            <person name="Submissions S."/>
        </authorList>
    </citation>
    <scope>NUCLEOTIDE SEQUENCE [LARGE SCALE GENOMIC DNA]</scope>
    <source>
        <strain evidence="3">DSM 15449</strain>
    </source>
</reference>
<dbReference type="AlphaFoldDB" id="A0A1M6EU58"/>
<dbReference type="OrthoDB" id="2373063at2"/>
<evidence type="ECO:0008006" key="4">
    <source>
        <dbReference type="Google" id="ProtNLM"/>
    </source>
</evidence>
<accession>A0A1M6EU58</accession>
<feature type="transmembrane region" description="Helical" evidence="1">
    <location>
        <begin position="24"/>
        <end position="44"/>
    </location>
</feature>
<keyword evidence="3" id="KW-1185">Reference proteome</keyword>
<dbReference type="RefSeq" id="WP_073032828.1">
    <property type="nucleotide sequence ID" value="NZ_FQXJ01000028.1"/>
</dbReference>
<gene>
    <name evidence="2" type="ORF">SAMN02746098_04811</name>
</gene>
<keyword evidence="1" id="KW-0812">Transmembrane</keyword>
<evidence type="ECO:0000256" key="1">
    <source>
        <dbReference type="SAM" id="Phobius"/>
    </source>
</evidence>
<protein>
    <recommendedName>
        <fullName evidence="4">ABC-2 type transport system permease protein</fullName>
    </recommendedName>
</protein>
<sequence>MKAFLALVRNDSKLKKEYRRHQSLLSKVYAVFAVVLINAALTFSKGYIDINLIIRCLLILTPFGCAILVVNKEWQEGTTGWWLALPYSRSLLLSAKWVASFWHVLKMYGIFFASIMIIASIYNLTLPVFTPKMQLLDLLQACARDLSWLLIISPFSITLGALMVILTRSYWIPGSLIIWFMFGLMTNLYVAEALGLSSQKGSFVSHSGQGFCFSINGSDFVTTFLISLALSSLLFVFSVYLLKKHVEV</sequence>
<keyword evidence="1" id="KW-0472">Membrane</keyword>
<feature type="transmembrane region" description="Helical" evidence="1">
    <location>
        <begin position="50"/>
        <end position="69"/>
    </location>
</feature>